<accession>A0AA88TDD7</accession>
<dbReference type="InterPro" id="IPR036179">
    <property type="entry name" value="Ig-like_dom_sf"/>
</dbReference>
<gene>
    <name evidence="2" type="ORF">Q8A67_022330</name>
</gene>
<dbReference type="PROSITE" id="PS50835">
    <property type="entry name" value="IG_LIKE"/>
    <property type="match status" value="1"/>
</dbReference>
<proteinExistence type="predicted"/>
<organism evidence="2 3">
    <name type="scientific">Cirrhinus molitorella</name>
    <name type="common">mud carp</name>
    <dbReference type="NCBI Taxonomy" id="172907"/>
    <lineage>
        <taxon>Eukaryota</taxon>
        <taxon>Metazoa</taxon>
        <taxon>Chordata</taxon>
        <taxon>Craniata</taxon>
        <taxon>Vertebrata</taxon>
        <taxon>Euteleostomi</taxon>
        <taxon>Actinopterygii</taxon>
        <taxon>Neopterygii</taxon>
        <taxon>Teleostei</taxon>
        <taxon>Ostariophysi</taxon>
        <taxon>Cypriniformes</taxon>
        <taxon>Cyprinidae</taxon>
        <taxon>Labeoninae</taxon>
        <taxon>Labeonini</taxon>
        <taxon>Cirrhinus</taxon>
    </lineage>
</organism>
<dbReference type="InterPro" id="IPR013783">
    <property type="entry name" value="Ig-like_fold"/>
</dbReference>
<evidence type="ECO:0000259" key="1">
    <source>
        <dbReference type="PROSITE" id="PS50835"/>
    </source>
</evidence>
<dbReference type="Gene3D" id="2.60.40.10">
    <property type="entry name" value="Immunoglobulins"/>
    <property type="match status" value="1"/>
</dbReference>
<evidence type="ECO:0000313" key="2">
    <source>
        <dbReference type="EMBL" id="KAK2872433.1"/>
    </source>
</evidence>
<sequence length="168" mass="18602">MALVNCDTKVSGAITFWFQINTSGVKYLFTLKGEDVKAIADAQKYKVNKNAGKVSLAIQSFEKRTDSGLYTCAAMNNNKLIFGEVTEINGGQDQTPQLPKISPTDPKPFVVTTEKTQCTCKEQDFRTSQCPHNHIQQPQTTPADNAKLLDTPLYLQTQEGPVLVKDFI</sequence>
<dbReference type="SUPFAM" id="SSF48726">
    <property type="entry name" value="Immunoglobulin"/>
    <property type="match status" value="1"/>
</dbReference>
<dbReference type="AlphaFoldDB" id="A0AA88TDD7"/>
<keyword evidence="3" id="KW-1185">Reference proteome</keyword>
<comment type="caution">
    <text evidence="2">The sequence shown here is derived from an EMBL/GenBank/DDBJ whole genome shotgun (WGS) entry which is preliminary data.</text>
</comment>
<evidence type="ECO:0000313" key="3">
    <source>
        <dbReference type="Proteomes" id="UP001187343"/>
    </source>
</evidence>
<name>A0AA88TDD7_9TELE</name>
<dbReference type="InterPro" id="IPR007110">
    <property type="entry name" value="Ig-like_dom"/>
</dbReference>
<feature type="domain" description="Ig-like" evidence="1">
    <location>
        <begin position="1"/>
        <end position="89"/>
    </location>
</feature>
<dbReference type="EMBL" id="JAUYZG010000022">
    <property type="protein sequence ID" value="KAK2872433.1"/>
    <property type="molecule type" value="Genomic_DNA"/>
</dbReference>
<reference evidence="2" key="1">
    <citation type="submission" date="2023-08" db="EMBL/GenBank/DDBJ databases">
        <title>Chromosome-level Genome Assembly of mud carp (Cirrhinus molitorella).</title>
        <authorList>
            <person name="Liu H."/>
        </authorList>
    </citation>
    <scope>NUCLEOTIDE SEQUENCE</scope>
    <source>
        <strain evidence="2">Prfri</strain>
        <tissue evidence="2">Muscle</tissue>
    </source>
</reference>
<protein>
    <recommendedName>
        <fullName evidence="1">Ig-like domain-containing protein</fullName>
    </recommendedName>
</protein>
<dbReference type="Proteomes" id="UP001187343">
    <property type="component" value="Unassembled WGS sequence"/>
</dbReference>